<dbReference type="GO" id="GO:0032259">
    <property type="term" value="P:methylation"/>
    <property type="evidence" value="ECO:0007669"/>
    <property type="project" value="UniProtKB-KW"/>
</dbReference>
<dbReference type="PROSITE" id="PS51564">
    <property type="entry name" value="SAM_ICMT"/>
    <property type="match status" value="1"/>
</dbReference>
<dbReference type="PANTHER" id="PTHR12714:SF9">
    <property type="entry name" value="PROTEIN-S-ISOPRENYLCYSTEINE O-METHYLTRANSFERASE"/>
    <property type="match status" value="1"/>
</dbReference>
<keyword evidence="8 13" id="KW-0812">Transmembrane</keyword>
<dbReference type="PANTHER" id="PTHR12714">
    <property type="entry name" value="PROTEIN-S ISOPRENYLCYSTEINE O-METHYLTRANSFERASE"/>
    <property type="match status" value="1"/>
</dbReference>
<feature type="transmembrane region" description="Helical" evidence="13">
    <location>
        <begin position="7"/>
        <end position="28"/>
    </location>
</feature>
<sequence>MLLYEGKLSLLCFLSPILLAILVIFSYLEIDVFIEIEESVWWILLSYVIFINIIIHILLTDYAYQIAVRAAFLGSVFTSGLLAAWFLPDPLSIFGWYMCVMAFFHYSEFLTIAITNPRTLSIDSYILNHSNEYIIAAITSWVEFFIEVYFFPELKEMRLVSYMGLCLCVGGECMRKLAMLTAQGNFNHVVQSVRRSDHELVTHGVYRICRHPSYVGWFYWSMGTQMILVNPLCFVAYILASWKFFNDRITVEELTLLNFFGEKYLEYQDKVGTGLPLISGYRLEK</sequence>
<evidence type="ECO:0000256" key="12">
    <source>
        <dbReference type="ARBA" id="ARBA00023656"/>
    </source>
</evidence>
<evidence type="ECO:0000256" key="11">
    <source>
        <dbReference type="ARBA" id="ARBA00023572"/>
    </source>
</evidence>
<dbReference type="InterPro" id="IPR025770">
    <property type="entry name" value="PPMT_MeTrfase"/>
</dbReference>
<comment type="similarity">
    <text evidence="3 13">Belongs to the class VI-like SAM-binding methyltransferase superfamily. Isoprenylcysteine carboxyl methyltransferase family.</text>
</comment>
<keyword evidence="9 13" id="KW-1133">Transmembrane helix</keyword>
<evidence type="ECO:0000256" key="5">
    <source>
        <dbReference type="ARBA" id="ARBA00022603"/>
    </source>
</evidence>
<dbReference type="Gene3D" id="1.20.120.1630">
    <property type="match status" value="1"/>
</dbReference>
<proteinExistence type="inferred from homology"/>
<accession>A0A1B6EU79</accession>
<name>A0A1B6EU79_9HEMI</name>
<dbReference type="GO" id="GO:0005789">
    <property type="term" value="C:endoplasmic reticulum membrane"/>
    <property type="evidence" value="ECO:0007669"/>
    <property type="project" value="UniProtKB-SubCell"/>
</dbReference>
<evidence type="ECO:0000256" key="8">
    <source>
        <dbReference type="ARBA" id="ARBA00022692"/>
    </source>
</evidence>
<comment type="catalytic activity">
    <reaction evidence="1 13">
        <text>[protein]-C-terminal S-[(2E,6E)-farnesyl]-L-cysteine + S-adenosyl-L-methionine = [protein]-C-terminal S-[(2E,6E)-farnesyl]-L-cysteine methyl ester + S-adenosyl-L-homocysteine</text>
        <dbReference type="Rhea" id="RHEA:21672"/>
        <dbReference type="Rhea" id="RHEA-COMP:12125"/>
        <dbReference type="Rhea" id="RHEA-COMP:12126"/>
        <dbReference type="ChEBI" id="CHEBI:57856"/>
        <dbReference type="ChEBI" id="CHEBI:59789"/>
        <dbReference type="ChEBI" id="CHEBI:90510"/>
        <dbReference type="ChEBI" id="CHEBI:90511"/>
        <dbReference type="EC" id="2.1.1.100"/>
    </reaction>
</comment>
<keyword evidence="13" id="KW-0256">Endoplasmic reticulum</keyword>
<keyword evidence="7 13" id="KW-0949">S-adenosyl-L-methionine</keyword>
<comment type="subcellular location">
    <subcellularLocation>
        <location evidence="13">Endoplasmic reticulum membrane</location>
        <topology evidence="13">Multi-pass membrane protein</topology>
    </subcellularLocation>
    <subcellularLocation>
        <location evidence="2">Membrane</location>
        <topology evidence="2">Multi-pass membrane protein</topology>
    </subcellularLocation>
</comment>
<feature type="transmembrane region" description="Helical" evidence="13">
    <location>
        <begin position="93"/>
        <end position="112"/>
    </location>
</feature>
<evidence type="ECO:0000313" key="14">
    <source>
        <dbReference type="EMBL" id="JAS41545.1"/>
    </source>
</evidence>
<comment type="function">
    <text evidence="11">Catalyzes the post-translational methylation of isoprenylated C-terminal cysteine residues.</text>
</comment>
<evidence type="ECO:0000256" key="13">
    <source>
        <dbReference type="RuleBase" id="RU362022"/>
    </source>
</evidence>
<feature type="transmembrane region" description="Helical" evidence="13">
    <location>
        <begin position="66"/>
        <end position="87"/>
    </location>
</feature>
<keyword evidence="6" id="KW-0808">Transferase</keyword>
<evidence type="ECO:0000256" key="7">
    <source>
        <dbReference type="ARBA" id="ARBA00022691"/>
    </source>
</evidence>
<dbReference type="EMBL" id="GECZ01028224">
    <property type="protein sequence ID" value="JAS41545.1"/>
    <property type="molecule type" value="Transcribed_RNA"/>
</dbReference>
<organism evidence="14">
    <name type="scientific">Cuerna arida</name>
    <dbReference type="NCBI Taxonomy" id="1464854"/>
    <lineage>
        <taxon>Eukaryota</taxon>
        <taxon>Metazoa</taxon>
        <taxon>Ecdysozoa</taxon>
        <taxon>Arthropoda</taxon>
        <taxon>Hexapoda</taxon>
        <taxon>Insecta</taxon>
        <taxon>Pterygota</taxon>
        <taxon>Neoptera</taxon>
        <taxon>Paraneoptera</taxon>
        <taxon>Hemiptera</taxon>
        <taxon>Auchenorrhyncha</taxon>
        <taxon>Membracoidea</taxon>
        <taxon>Cicadellidae</taxon>
        <taxon>Cicadellinae</taxon>
        <taxon>Proconiini</taxon>
        <taxon>Cuerna</taxon>
    </lineage>
</organism>
<evidence type="ECO:0000256" key="9">
    <source>
        <dbReference type="ARBA" id="ARBA00022989"/>
    </source>
</evidence>
<evidence type="ECO:0000256" key="6">
    <source>
        <dbReference type="ARBA" id="ARBA00022679"/>
    </source>
</evidence>
<dbReference type="InterPro" id="IPR007269">
    <property type="entry name" value="ICMT_MeTrfase"/>
</dbReference>
<reference evidence="14" key="1">
    <citation type="submission" date="2015-11" db="EMBL/GenBank/DDBJ databases">
        <title>De novo transcriptome assembly of four potential Pierce s Disease insect vectors from Arizona vineyards.</title>
        <authorList>
            <person name="Tassone E.E."/>
        </authorList>
    </citation>
    <scope>NUCLEOTIDE SEQUENCE</scope>
</reference>
<feature type="transmembrane region" description="Helical" evidence="13">
    <location>
        <begin position="217"/>
        <end position="240"/>
    </location>
</feature>
<evidence type="ECO:0000256" key="3">
    <source>
        <dbReference type="ARBA" id="ARBA00009140"/>
    </source>
</evidence>
<dbReference type="AlphaFoldDB" id="A0A1B6EU79"/>
<feature type="transmembrane region" description="Helical" evidence="13">
    <location>
        <begin position="40"/>
        <end position="59"/>
    </location>
</feature>
<protein>
    <recommendedName>
        <fullName evidence="12 13">Protein-S-isoprenylcysteine O-methyltransferase</fullName>
        <ecNumber evidence="4 13">2.1.1.100</ecNumber>
    </recommendedName>
</protein>
<dbReference type="GO" id="GO:0004671">
    <property type="term" value="F:protein C-terminal S-isoprenylcysteine carboxyl O-methyltransferase activity"/>
    <property type="evidence" value="ECO:0007669"/>
    <property type="project" value="UniProtKB-EC"/>
</dbReference>
<dbReference type="EC" id="2.1.1.100" evidence="4 13"/>
<keyword evidence="10 13" id="KW-0472">Membrane</keyword>
<keyword evidence="5 13" id="KW-0489">Methyltransferase</keyword>
<gene>
    <name evidence="14" type="ORF">g.9255</name>
</gene>
<dbReference type="Pfam" id="PF04140">
    <property type="entry name" value="ICMT"/>
    <property type="match status" value="1"/>
</dbReference>
<evidence type="ECO:0000256" key="4">
    <source>
        <dbReference type="ARBA" id="ARBA00012151"/>
    </source>
</evidence>
<evidence type="ECO:0000256" key="1">
    <source>
        <dbReference type="ARBA" id="ARBA00001450"/>
    </source>
</evidence>
<evidence type="ECO:0000256" key="10">
    <source>
        <dbReference type="ARBA" id="ARBA00023136"/>
    </source>
</evidence>
<evidence type="ECO:0000256" key="2">
    <source>
        <dbReference type="ARBA" id="ARBA00004141"/>
    </source>
</evidence>